<protein>
    <submittedName>
        <fullName evidence="1">Uncharacterized protein</fullName>
    </submittedName>
</protein>
<dbReference type="RefSeq" id="WP_243577855.1">
    <property type="nucleotide sequence ID" value="NZ_CP094531.1"/>
</dbReference>
<dbReference type="Proteomes" id="UP000831068">
    <property type="component" value="Plasmid unnamed2"/>
</dbReference>
<dbReference type="EMBL" id="CP094531">
    <property type="protein sequence ID" value="UOE39718.1"/>
    <property type="molecule type" value="Genomic_DNA"/>
</dbReference>
<name>A0ABY4BPS1_9FLAO</name>
<keyword evidence="1" id="KW-0614">Plasmid</keyword>
<organism evidence="1 2">
    <name type="scientific">Chryseobacterium oryzae</name>
    <dbReference type="NCBI Taxonomy" id="2929799"/>
    <lineage>
        <taxon>Bacteria</taxon>
        <taxon>Pseudomonadati</taxon>
        <taxon>Bacteroidota</taxon>
        <taxon>Flavobacteriia</taxon>
        <taxon>Flavobacteriales</taxon>
        <taxon>Weeksellaceae</taxon>
        <taxon>Chryseobacterium group</taxon>
        <taxon>Chryseobacterium</taxon>
    </lineage>
</organism>
<reference evidence="1 2" key="1">
    <citation type="submission" date="2022-03" db="EMBL/GenBank/DDBJ databases">
        <title>Chryseobacterium sp. isolated from the Andong Sikhe.</title>
        <authorList>
            <person name="Won M."/>
            <person name="Kim S.-J."/>
            <person name="Kwon S.-W."/>
        </authorList>
    </citation>
    <scope>NUCLEOTIDE SEQUENCE [LARGE SCALE GENOMIC DNA]</scope>
    <source>
        <strain evidence="1 2">ADR-1</strain>
        <plasmid evidence="1 2">unnamed2</plasmid>
    </source>
</reference>
<geneLocation type="plasmid" evidence="1 2">
    <name>unnamed2</name>
</geneLocation>
<sequence>MNVLSSNKFKIQSAFIKSLFVVDTENNAATTLKINERQFFEKLRTFMPFFEWEKSLNNFKIVYSLVLYHKFKQCPSEPEILVKLLWFEGEENGAKKCYIKIQF</sequence>
<evidence type="ECO:0000313" key="1">
    <source>
        <dbReference type="EMBL" id="UOE39718.1"/>
    </source>
</evidence>
<keyword evidence="2" id="KW-1185">Reference proteome</keyword>
<evidence type="ECO:0000313" key="2">
    <source>
        <dbReference type="Proteomes" id="UP000831068"/>
    </source>
</evidence>
<accession>A0ABY4BPS1</accession>
<proteinExistence type="predicted"/>
<gene>
    <name evidence="1" type="ORF">MTP08_14600</name>
</gene>